<dbReference type="PANTHER" id="PTHR43143">
    <property type="entry name" value="METALLOPHOSPHOESTERASE, CALCINEURIN SUPERFAMILY"/>
    <property type="match status" value="1"/>
</dbReference>
<dbReference type="Pfam" id="PF16370">
    <property type="entry name" value="MetallophosC"/>
    <property type="match status" value="1"/>
</dbReference>
<name>C6XUV4_PEDHD</name>
<evidence type="ECO:0000259" key="3">
    <source>
        <dbReference type="Pfam" id="PF16370"/>
    </source>
</evidence>
<proteinExistence type="predicted"/>
<feature type="domain" description="Calcineurin-like phosphoesterase" evidence="2">
    <location>
        <begin position="146"/>
        <end position="323"/>
    </location>
</feature>
<dbReference type="STRING" id="485917.Phep_3771"/>
<protein>
    <submittedName>
        <fullName evidence="5">Metallophosphoesterase</fullName>
    </submittedName>
</protein>
<feature type="domain" description="Calcineurin-like phosphoesterase C-terminal" evidence="3">
    <location>
        <begin position="338"/>
        <end position="505"/>
    </location>
</feature>
<dbReference type="SUPFAM" id="SSF56300">
    <property type="entry name" value="Metallo-dependent phosphatases"/>
    <property type="match status" value="1"/>
</dbReference>
<organism evidence="5 6">
    <name type="scientific">Pedobacter heparinus (strain ATCC 13125 / DSM 2366 / CIP 104194 / JCM 7457 / NBRC 12017 / NCIMB 9290 / NRRL B-14731 / HIM 762-3)</name>
    <dbReference type="NCBI Taxonomy" id="485917"/>
    <lineage>
        <taxon>Bacteria</taxon>
        <taxon>Pseudomonadati</taxon>
        <taxon>Bacteroidota</taxon>
        <taxon>Sphingobacteriia</taxon>
        <taxon>Sphingobacteriales</taxon>
        <taxon>Sphingobacteriaceae</taxon>
        <taxon>Pedobacter</taxon>
    </lineage>
</organism>
<evidence type="ECO:0000256" key="1">
    <source>
        <dbReference type="SAM" id="SignalP"/>
    </source>
</evidence>
<dbReference type="AlphaFoldDB" id="C6XUV4"/>
<gene>
    <name evidence="5" type="ordered locus">Phep_3771</name>
</gene>
<evidence type="ECO:0000313" key="5">
    <source>
        <dbReference type="EMBL" id="ACU05962.1"/>
    </source>
</evidence>
<dbReference type="PROSITE" id="PS51257">
    <property type="entry name" value="PROKAR_LIPOPROTEIN"/>
    <property type="match status" value="1"/>
</dbReference>
<dbReference type="EMBL" id="CP001681">
    <property type="protein sequence ID" value="ACU05962.1"/>
    <property type="molecule type" value="Genomic_DNA"/>
</dbReference>
<dbReference type="KEGG" id="phe:Phep_3771"/>
<dbReference type="InterPro" id="IPR004843">
    <property type="entry name" value="Calcineurin-like_PHP"/>
</dbReference>
<evidence type="ECO:0000313" key="6">
    <source>
        <dbReference type="Proteomes" id="UP000000852"/>
    </source>
</evidence>
<evidence type="ECO:0000259" key="2">
    <source>
        <dbReference type="Pfam" id="PF00149"/>
    </source>
</evidence>
<accession>C6XUV4</accession>
<feature type="chain" id="PRO_5002974292" evidence="1">
    <location>
        <begin position="21"/>
        <end position="521"/>
    </location>
</feature>
<evidence type="ECO:0000259" key="4">
    <source>
        <dbReference type="Pfam" id="PF16371"/>
    </source>
</evidence>
<dbReference type="InterPro" id="IPR032288">
    <property type="entry name" value="Metallophos_C"/>
</dbReference>
<keyword evidence="6" id="KW-1185">Reference proteome</keyword>
<reference evidence="5 6" key="1">
    <citation type="journal article" date="2009" name="Stand. Genomic Sci.">
        <title>Complete genome sequence of Pedobacter heparinus type strain (HIM 762-3).</title>
        <authorList>
            <person name="Han C."/>
            <person name="Spring S."/>
            <person name="Lapidus A."/>
            <person name="Del Rio T.G."/>
            <person name="Tice H."/>
            <person name="Copeland A."/>
            <person name="Cheng J.F."/>
            <person name="Lucas S."/>
            <person name="Chen F."/>
            <person name="Nolan M."/>
            <person name="Bruce D."/>
            <person name="Goodwin L."/>
            <person name="Pitluck S."/>
            <person name="Ivanova N."/>
            <person name="Mavromatis K."/>
            <person name="Mikhailova N."/>
            <person name="Pati A."/>
            <person name="Chen A."/>
            <person name="Palaniappan K."/>
            <person name="Land M."/>
            <person name="Hauser L."/>
            <person name="Chang Y.J."/>
            <person name="Jeffries C.C."/>
            <person name="Saunders E."/>
            <person name="Chertkov O."/>
            <person name="Brettin T."/>
            <person name="Goker M."/>
            <person name="Rohde M."/>
            <person name="Bristow J."/>
            <person name="Eisen J.A."/>
            <person name="Markowitz V."/>
            <person name="Hugenholtz P."/>
            <person name="Kyrpides N.C."/>
            <person name="Klenk H.P."/>
            <person name="Detter J.C."/>
        </authorList>
    </citation>
    <scope>NUCLEOTIDE SEQUENCE [LARGE SCALE GENOMIC DNA]</scope>
    <source>
        <strain evidence="6">ATCC 13125 / DSM 2366 / CIP 104194 / JCM 7457 / NBRC 12017 / NCIMB 9290 / NRRL B-14731 / HIM 762-3</strain>
    </source>
</reference>
<feature type="signal peptide" evidence="1">
    <location>
        <begin position="1"/>
        <end position="20"/>
    </location>
</feature>
<dbReference type="Pfam" id="PF00149">
    <property type="entry name" value="Metallophos"/>
    <property type="match status" value="1"/>
</dbReference>
<dbReference type="Gene3D" id="3.60.21.10">
    <property type="match status" value="1"/>
</dbReference>
<dbReference type="InterPro" id="IPR051918">
    <property type="entry name" value="STPP_CPPED1"/>
</dbReference>
<keyword evidence="1" id="KW-0732">Signal</keyword>
<dbReference type="Proteomes" id="UP000000852">
    <property type="component" value="Chromosome"/>
</dbReference>
<sequence>MTMKKLSFIFLLFVTVCACKKQSTAKKTGQEEVPIKTELSDATTLYGLVLDQNNTPLPGIVFSDGFTTAKTDQNGVYQLSRHKKAKFVFYSIPADGEIMVDENNYPLFYQELVSKEKRIRHDFKINKKATAQKFTLFAVADPQCRNLAELARFKNETIADIKVNVPKYPNVIGLTLGDIIFDTPELWGEMKNAMAKQALPFFQTIGNHDHLQTATSEDVGEEGFRKQFGPTYYSFDRANTHIVVVDNVMYSEKQTYRGGLLENHWKWLQEDLAHVSKDKMVIFACHIPFRNGNSVNHVDYYSEILNLLSTFKEAHIFAGHTHYQTNYIHNINGKEIFEHVHGTASGAWWNSTICADGTPNGYAIYEIEGNVMKNWKYKSTNYPDDFQMRVYNADQVFGPANKYTYVFGASVNLNLSGSGWIVANIWNASKYWKVELFQDGQKVQDMVAKTSRDLWATYYHMEELGKTKGSDFDKTENHFYIGKLSGNVNTANFEVRATDGFGNVYKANNLKVDFSGIGVYN</sequence>
<dbReference type="PANTHER" id="PTHR43143:SF1">
    <property type="entry name" value="SERINE_THREONINE-PROTEIN PHOSPHATASE CPPED1"/>
    <property type="match status" value="1"/>
</dbReference>
<dbReference type="InterPro" id="IPR032285">
    <property type="entry name" value="Metallophos_N"/>
</dbReference>
<feature type="domain" description="Calcineurin-like phosphoesterase N-terminal" evidence="4">
    <location>
        <begin position="51"/>
        <end position="124"/>
    </location>
</feature>
<dbReference type="eggNOG" id="COG1409">
    <property type="taxonomic scope" value="Bacteria"/>
</dbReference>
<dbReference type="HOGENOM" id="CLU_016483_0_1_10"/>
<dbReference type="GO" id="GO:0016787">
    <property type="term" value="F:hydrolase activity"/>
    <property type="evidence" value="ECO:0007669"/>
    <property type="project" value="InterPro"/>
</dbReference>
<dbReference type="InterPro" id="IPR029052">
    <property type="entry name" value="Metallo-depent_PP-like"/>
</dbReference>
<dbReference type="Pfam" id="PF16371">
    <property type="entry name" value="MetallophosN"/>
    <property type="match status" value="1"/>
</dbReference>